<evidence type="ECO:0000259" key="3">
    <source>
        <dbReference type="Pfam" id="PF20419"/>
    </source>
</evidence>
<keyword evidence="5" id="KW-1185">Reference proteome</keyword>
<evidence type="ECO:0000259" key="2">
    <source>
        <dbReference type="Pfam" id="PF01345"/>
    </source>
</evidence>
<dbReference type="Pfam" id="PF20419">
    <property type="entry name" value="DUF6701"/>
    <property type="match status" value="1"/>
</dbReference>
<dbReference type="InterPro" id="IPR046524">
    <property type="entry name" value="DUF6701"/>
</dbReference>
<evidence type="ECO:0000313" key="5">
    <source>
        <dbReference type="Proteomes" id="UP000444318"/>
    </source>
</evidence>
<dbReference type="Proteomes" id="UP000444318">
    <property type="component" value="Unassembled WGS sequence"/>
</dbReference>
<accession>A0A843S3P9</accession>
<feature type="signal peptide" evidence="1">
    <location>
        <begin position="1"/>
        <end position="36"/>
    </location>
</feature>
<feature type="chain" id="PRO_5033010471" description="DUF11 domain-containing protein" evidence="1">
    <location>
        <begin position="37"/>
        <end position="1046"/>
    </location>
</feature>
<dbReference type="Pfam" id="PF01345">
    <property type="entry name" value="DUF11"/>
    <property type="match status" value="1"/>
</dbReference>
<keyword evidence="1" id="KW-0732">Signal</keyword>
<sequence>MRPTNLALNPVPNTIARWLACLLALLCSLAAGWSRADSPITLFKSFAGNVSFTGTQKTMRTQANASNPCTINTGTMTMALTGVPAGATILNAQLYWAGSSSTPDYSVVFDGVTVTAPSNRSYTSATVGYDFFAGAVDVTSQVVAKGNANYTVGGLVINNGSPYCAVEGVLGGFQLLVVYSHPSETFRVLNVYEGFQYIRNSSVALTLANFKTPTPIGSLTGKIGHITWEGDSTLSGGGEILMYNSVEMTDALNPSGNQFNSISNINNDSFSYGIDFDAYTVSSPTIKAGQTSARSDYQSGQDLVLMNAEVIAAPNVPAADRAISMTLQTPLQPSQISNYIISVSNNGPLAEGGPTTVVDTLPSSLIFVSATGTGWSCGMAGQRLTCSYSGTMASGATLPPITLRVTTAAAASGLVTNSATVSGQLFDYYDGNDTSTVSSQVGAAAITPSFVFTDPLSPQCVNGLPFGDPGQPCKLFNFNAQKNTANKDIPVSLTFVVLGVPTALSNTDSTLKVKYALSCYDPIQDAGVNASFTKVGGSAVTLPLCARSGALPAQTSATWTGLNDVVFTGGKATTADVYNFRYADVGRVEFLVSDNTGRLGTSSPFVERPDKLLLVAPASNGAGTPASATDPKFVTAGTAFTLSVKALMYGGAPAPNFGRETAPTTVQITALAAIDQNGDRLADMLGGNDPNQQLAFNGSFGAFSGGIASGSGFSYGDVGVLELTPLASPKNYLGSGDLILETLNVGRFVPDHFNTAIIVPPMACDPAGMTCPASVGMAYSGQPFNLTVTAMNVQEQPTVNYRGALARAVALSAWSAAGSVATANPPANPSGAVLSANGIAYSAFNAASTFGAATPGVAGGSPVYTLPRPFVATAPYANNWVTPTLVYVRATETGNPNDGVSSLRAGAVEAGISVVSGRLFVPNAYGSSSLPVPLQLGAQYYGQSSVNGSTVLAWRNNASDSATLVTPASNFQYASCLVACPAPPPSALSTVRMSGGAATATLKAGSSAGKSGATITVNGPTWLPTTQGRVTFGVYRSPVIFLREVY</sequence>
<comment type="caution">
    <text evidence="4">The sequence shown here is derived from an EMBL/GenBank/DDBJ whole genome shotgun (WGS) entry which is preliminary data.</text>
</comment>
<evidence type="ECO:0000256" key="1">
    <source>
        <dbReference type="SAM" id="SignalP"/>
    </source>
</evidence>
<feature type="domain" description="DUF6701" evidence="3">
    <location>
        <begin position="549"/>
        <end position="1045"/>
    </location>
</feature>
<dbReference type="InterPro" id="IPR001434">
    <property type="entry name" value="OmcB-like_DUF11"/>
</dbReference>
<dbReference type="EMBL" id="WHUF01000001">
    <property type="protein sequence ID" value="MQA18885.1"/>
    <property type="molecule type" value="Genomic_DNA"/>
</dbReference>
<gene>
    <name evidence="4" type="ORF">GEV01_05090</name>
</gene>
<evidence type="ECO:0008006" key="6">
    <source>
        <dbReference type="Google" id="ProtNLM"/>
    </source>
</evidence>
<feature type="domain" description="DUF11" evidence="2">
    <location>
        <begin position="329"/>
        <end position="438"/>
    </location>
</feature>
<reference evidence="4 5" key="1">
    <citation type="submission" date="2019-10" db="EMBL/GenBank/DDBJ databases">
        <title>Two novel species isolated from a subtropical stream in China.</title>
        <authorList>
            <person name="Lu H."/>
        </authorList>
    </citation>
    <scope>NUCLEOTIDE SEQUENCE [LARGE SCALE GENOMIC DNA]</scope>
    <source>
        <strain evidence="4 5">FT103W</strain>
    </source>
</reference>
<dbReference type="RefSeq" id="WP_152802197.1">
    <property type="nucleotide sequence ID" value="NZ_WHUF01000001.1"/>
</dbReference>
<organism evidence="4 5">
    <name type="scientific">Rugamonas rivuli</name>
    <dbReference type="NCBI Taxonomy" id="2743358"/>
    <lineage>
        <taxon>Bacteria</taxon>
        <taxon>Pseudomonadati</taxon>
        <taxon>Pseudomonadota</taxon>
        <taxon>Betaproteobacteria</taxon>
        <taxon>Burkholderiales</taxon>
        <taxon>Oxalobacteraceae</taxon>
        <taxon>Telluria group</taxon>
        <taxon>Rugamonas</taxon>
    </lineage>
</organism>
<name>A0A843S3P9_9BURK</name>
<proteinExistence type="predicted"/>
<evidence type="ECO:0000313" key="4">
    <source>
        <dbReference type="EMBL" id="MQA18885.1"/>
    </source>
</evidence>
<dbReference type="AlphaFoldDB" id="A0A843S3P9"/>
<protein>
    <recommendedName>
        <fullName evidence="6">DUF11 domain-containing protein</fullName>
    </recommendedName>
</protein>